<dbReference type="CDD" id="cd00431">
    <property type="entry name" value="cysteine_hydrolases"/>
    <property type="match status" value="1"/>
</dbReference>
<dbReference type="PANTHER" id="PTHR43540:SF9">
    <property type="entry name" value="FAMILY HYDROLASE, PUTATIVE (AFU_ORTHOLOGUE AFUA_2G08700)-RELATED"/>
    <property type="match status" value="1"/>
</dbReference>
<dbReference type="EMBL" id="PDLM01000003">
    <property type="protein sequence ID" value="RDW82794.1"/>
    <property type="molecule type" value="Genomic_DNA"/>
</dbReference>
<comment type="similarity">
    <text evidence="1">Belongs to the isochorismatase family.</text>
</comment>
<accession>A0A3D8S9K7</accession>
<evidence type="ECO:0000256" key="2">
    <source>
        <dbReference type="ARBA" id="ARBA00022801"/>
    </source>
</evidence>
<dbReference type="InterPro" id="IPR000868">
    <property type="entry name" value="Isochorismatase-like_dom"/>
</dbReference>
<dbReference type="Gene3D" id="3.40.50.850">
    <property type="entry name" value="Isochorismatase-like"/>
    <property type="match status" value="1"/>
</dbReference>
<evidence type="ECO:0000256" key="1">
    <source>
        <dbReference type="ARBA" id="ARBA00006336"/>
    </source>
</evidence>
<dbReference type="STRING" id="1849047.A0A3D8S9K7"/>
<keyword evidence="2 4" id="KW-0378">Hydrolase</keyword>
<dbReference type="SUPFAM" id="SSF52499">
    <property type="entry name" value="Isochorismatase-like hydrolases"/>
    <property type="match status" value="1"/>
</dbReference>
<proteinExistence type="inferred from homology"/>
<dbReference type="GO" id="GO:0016787">
    <property type="term" value="F:hydrolase activity"/>
    <property type="evidence" value="ECO:0007669"/>
    <property type="project" value="UniProtKB-KW"/>
</dbReference>
<dbReference type="Proteomes" id="UP000256645">
    <property type="component" value="Unassembled WGS sequence"/>
</dbReference>
<feature type="domain" description="Isochorismatase-like" evidence="3">
    <location>
        <begin position="69"/>
        <end position="265"/>
    </location>
</feature>
<evidence type="ECO:0000313" key="5">
    <source>
        <dbReference type="Proteomes" id="UP000256645"/>
    </source>
</evidence>
<comment type="caution">
    <text evidence="4">The sequence shown here is derived from an EMBL/GenBank/DDBJ whole genome shotgun (WGS) entry which is preliminary data.</text>
</comment>
<evidence type="ECO:0000313" key="4">
    <source>
        <dbReference type="EMBL" id="RDW82794.1"/>
    </source>
</evidence>
<name>A0A3D8S9K7_9HELO</name>
<dbReference type="InterPro" id="IPR036380">
    <property type="entry name" value="Isochorismatase-like_sf"/>
</dbReference>
<dbReference type="InterPro" id="IPR050272">
    <property type="entry name" value="Isochorismatase-like_hydrls"/>
</dbReference>
<keyword evidence="5" id="KW-1185">Reference proteome</keyword>
<dbReference type="AlphaFoldDB" id="A0A3D8S9K7"/>
<evidence type="ECO:0000259" key="3">
    <source>
        <dbReference type="Pfam" id="PF00857"/>
    </source>
</evidence>
<sequence length="275" mass="29662">MVETVVASFGPPGKEWQYSPNTSYPGGTFDLSHGAAEYLLFQTTLPEGMVQPKSLGGGDAEVAIDPAATALVIVDMQNYFLDPACMQHPKGLAAVEPTAKVIHKCRQAGIQVIWLNWGLTDTDMETMPAGVQRGFIRSDFEGGLGVDLGGDKGACLYANTWNADIYPPLKRLIEPFDLQCAKNRMSGLWSAQQPLFKVLQEKKISTLLFAGVNTDQCVLGTLVDGYNNGWTCVMIEDACGTTTVGAREVTLYNVSANYGFVTDSDAFMAGKVVAR</sequence>
<reference evidence="4 5" key="1">
    <citation type="journal article" date="2018" name="IMA Fungus">
        <title>IMA Genome-F 9: Draft genome sequence of Annulohypoxylon stygium, Aspergillus mulundensis, Berkeleyomyces basicola (syn. Thielaviopsis basicola), Ceratocystis smalleyi, two Cercospora beticola strains, Coleophoma cylindrospora, Fusarium fracticaudum, Phialophora cf. hyalina, and Morchella septimelata.</title>
        <authorList>
            <person name="Wingfield B.D."/>
            <person name="Bills G.F."/>
            <person name="Dong Y."/>
            <person name="Huang W."/>
            <person name="Nel W.J."/>
            <person name="Swalarsk-Parry B.S."/>
            <person name="Vaghefi N."/>
            <person name="Wilken P.M."/>
            <person name="An Z."/>
            <person name="de Beer Z.W."/>
            <person name="De Vos L."/>
            <person name="Chen L."/>
            <person name="Duong T.A."/>
            <person name="Gao Y."/>
            <person name="Hammerbacher A."/>
            <person name="Kikkert J.R."/>
            <person name="Li Y."/>
            <person name="Li H."/>
            <person name="Li K."/>
            <person name="Li Q."/>
            <person name="Liu X."/>
            <person name="Ma X."/>
            <person name="Naidoo K."/>
            <person name="Pethybridge S.J."/>
            <person name="Sun J."/>
            <person name="Steenkamp E.T."/>
            <person name="van der Nest M.A."/>
            <person name="van Wyk S."/>
            <person name="Wingfield M.J."/>
            <person name="Xiong C."/>
            <person name="Yue Q."/>
            <person name="Zhang X."/>
        </authorList>
    </citation>
    <scope>NUCLEOTIDE SEQUENCE [LARGE SCALE GENOMIC DNA]</scope>
    <source>
        <strain evidence="4 5">BP6252</strain>
    </source>
</reference>
<dbReference type="PANTHER" id="PTHR43540">
    <property type="entry name" value="PEROXYUREIDOACRYLATE/UREIDOACRYLATE AMIDOHYDROLASE-RELATED"/>
    <property type="match status" value="1"/>
</dbReference>
<dbReference type="Pfam" id="PF00857">
    <property type="entry name" value="Isochorismatase"/>
    <property type="match status" value="1"/>
</dbReference>
<dbReference type="OrthoDB" id="167809at2759"/>
<gene>
    <name evidence="4" type="ORF">BP6252_03906</name>
</gene>
<protein>
    <submittedName>
        <fullName evidence="4">Isochorismatase-like hydrolase</fullName>
    </submittedName>
</protein>
<organism evidence="4 5">
    <name type="scientific">Coleophoma cylindrospora</name>
    <dbReference type="NCBI Taxonomy" id="1849047"/>
    <lineage>
        <taxon>Eukaryota</taxon>
        <taxon>Fungi</taxon>
        <taxon>Dikarya</taxon>
        <taxon>Ascomycota</taxon>
        <taxon>Pezizomycotina</taxon>
        <taxon>Leotiomycetes</taxon>
        <taxon>Helotiales</taxon>
        <taxon>Dermateaceae</taxon>
        <taxon>Coleophoma</taxon>
    </lineage>
</organism>